<protein>
    <submittedName>
        <fullName evidence="8">Acetolactate synthase catalytic subunit</fullName>
    </submittedName>
</protein>
<feature type="domain" description="Thiamine pyrophosphate enzyme central" evidence="5">
    <location>
        <begin position="195"/>
        <end position="334"/>
    </location>
</feature>
<keyword evidence="3 4" id="KW-0786">Thiamine pyrophosphate</keyword>
<dbReference type="InterPro" id="IPR012001">
    <property type="entry name" value="Thiamin_PyroP_enz_TPP-bd_dom"/>
</dbReference>
<comment type="similarity">
    <text evidence="2 4">Belongs to the TPP enzyme family.</text>
</comment>
<evidence type="ECO:0000256" key="4">
    <source>
        <dbReference type="RuleBase" id="RU362132"/>
    </source>
</evidence>
<dbReference type="Gene3D" id="3.40.50.970">
    <property type="match status" value="2"/>
</dbReference>
<dbReference type="CDD" id="cd07035">
    <property type="entry name" value="TPP_PYR_POX_like"/>
    <property type="match status" value="1"/>
</dbReference>
<feature type="domain" description="Thiamine pyrophosphate enzyme TPP-binding" evidence="6">
    <location>
        <begin position="403"/>
        <end position="549"/>
    </location>
</feature>
<dbReference type="InterPro" id="IPR011766">
    <property type="entry name" value="TPP_enzyme_TPP-bd"/>
</dbReference>
<dbReference type="InterPro" id="IPR029035">
    <property type="entry name" value="DHS-like_NAD/FAD-binding_dom"/>
</dbReference>
<evidence type="ECO:0000313" key="9">
    <source>
        <dbReference type="Proteomes" id="UP000996601"/>
    </source>
</evidence>
<dbReference type="EMBL" id="WHSB02000013">
    <property type="protein sequence ID" value="MCQ4633510.1"/>
    <property type="molecule type" value="Genomic_DNA"/>
</dbReference>
<dbReference type="CDD" id="cd00568">
    <property type="entry name" value="TPP_enzymes"/>
    <property type="match status" value="1"/>
</dbReference>
<reference evidence="8" key="1">
    <citation type="submission" date="2021-07" db="EMBL/GenBank/DDBJ databases">
        <title>Shinella sp. nov., a novel member of the genus Shinella from water.</title>
        <authorList>
            <person name="Deng Y."/>
        </authorList>
    </citation>
    <scope>NUCLEOTIDE SEQUENCE</scope>
    <source>
        <strain evidence="8">CPCC 100929</strain>
    </source>
</reference>
<evidence type="ECO:0000259" key="7">
    <source>
        <dbReference type="Pfam" id="PF02776"/>
    </source>
</evidence>
<dbReference type="SUPFAM" id="SSF52518">
    <property type="entry name" value="Thiamin diphosphate-binding fold (THDP-binding)"/>
    <property type="match status" value="2"/>
</dbReference>
<proteinExistence type="inferred from homology"/>
<dbReference type="PROSITE" id="PS00187">
    <property type="entry name" value="TPP_ENZYMES"/>
    <property type="match status" value="1"/>
</dbReference>
<evidence type="ECO:0000313" key="8">
    <source>
        <dbReference type="EMBL" id="MCQ4633510.1"/>
    </source>
</evidence>
<dbReference type="Pfam" id="PF00205">
    <property type="entry name" value="TPP_enzyme_M"/>
    <property type="match status" value="1"/>
</dbReference>
<dbReference type="Pfam" id="PF02776">
    <property type="entry name" value="TPP_enzyme_N"/>
    <property type="match status" value="1"/>
</dbReference>
<evidence type="ECO:0000256" key="3">
    <source>
        <dbReference type="ARBA" id="ARBA00023052"/>
    </source>
</evidence>
<dbReference type="RefSeq" id="WP_256120127.1">
    <property type="nucleotide sequence ID" value="NZ_WHSB02000013.1"/>
</dbReference>
<dbReference type="PANTHER" id="PTHR18968:SF13">
    <property type="entry name" value="ACETOLACTATE SYNTHASE CATALYTIC SUBUNIT, MITOCHONDRIAL"/>
    <property type="match status" value="1"/>
</dbReference>
<evidence type="ECO:0000259" key="6">
    <source>
        <dbReference type="Pfam" id="PF02775"/>
    </source>
</evidence>
<dbReference type="PANTHER" id="PTHR18968">
    <property type="entry name" value="THIAMINE PYROPHOSPHATE ENZYMES"/>
    <property type="match status" value="1"/>
</dbReference>
<accession>A0ABT1RE93</accession>
<dbReference type="InterPro" id="IPR029061">
    <property type="entry name" value="THDP-binding"/>
</dbReference>
<dbReference type="Proteomes" id="UP000996601">
    <property type="component" value="Unassembled WGS sequence"/>
</dbReference>
<dbReference type="InterPro" id="IPR012000">
    <property type="entry name" value="Thiamin_PyroP_enz_cen_dom"/>
</dbReference>
<dbReference type="Gene3D" id="3.40.50.1220">
    <property type="entry name" value="TPP-binding domain"/>
    <property type="match status" value="1"/>
</dbReference>
<dbReference type="SUPFAM" id="SSF52467">
    <property type="entry name" value="DHS-like NAD/FAD-binding domain"/>
    <property type="match status" value="1"/>
</dbReference>
<dbReference type="InterPro" id="IPR000399">
    <property type="entry name" value="TPP-bd_CS"/>
</dbReference>
<evidence type="ECO:0000256" key="1">
    <source>
        <dbReference type="ARBA" id="ARBA00001964"/>
    </source>
</evidence>
<feature type="domain" description="Thiamine pyrophosphate enzyme N-terminal TPP-binding" evidence="7">
    <location>
        <begin position="7"/>
        <end position="119"/>
    </location>
</feature>
<gene>
    <name evidence="8" type="ORF">GB927_025960</name>
</gene>
<evidence type="ECO:0000259" key="5">
    <source>
        <dbReference type="Pfam" id="PF00205"/>
    </source>
</evidence>
<dbReference type="Pfam" id="PF02775">
    <property type="entry name" value="TPP_enzyme_C"/>
    <property type="match status" value="1"/>
</dbReference>
<dbReference type="InterPro" id="IPR045229">
    <property type="entry name" value="TPP_enz"/>
</dbReference>
<evidence type="ECO:0000256" key="2">
    <source>
        <dbReference type="ARBA" id="ARBA00007812"/>
    </source>
</evidence>
<sequence>MSKGNRSGAHVMAQALKRHGVEVIFGQAIPAALFLAAPHYGIRQIGYRTENAGAVMADAYARISHKVAVVTAQNGPAATLLVAGLAEAYKASIPIVAIVQDVARPFADKNAFQELDHLDLFKGVAKWIKRVADVNRIDDYIDMAFTAAASGRPGPAVLIAPIDMFVDTAESRTEGRMASLGTFPLDRSGPDPDRIAEAAKLLASAERPLIIAGGGVHVSDAADELAALQERFSIPVATTVMGKGAVEEGHPLSVGIVGYFMATRSRTKHLRALVTEADVIMLIGNRTNQNGTDSWSLFPKGAKYIHLDVDGQEIGRNYEALRLVGDAKLGIKALSAALDAEDGAKRKAARPALEKTIAEGLAKGRQDAAAVETSNASPLRPERLMRDLDSLLTPNHIVVSDASYSSIWIGNHLTARKPGMRFLTPRGLAGLGWGLPYALGAKCARPDAPVFALVGDGGFAHVWSELETARRMGLNVVVAVLNNSILGYEKHAEKVIFNEYSDACDFTPVDHAAIARGAGCAGVRIEKAEDFLPALKAAFAANTTTVLDVLTDERAYPPITMFNDNSALNY</sequence>
<keyword evidence="9" id="KW-1185">Reference proteome</keyword>
<dbReference type="NCBIfam" id="NF004772">
    <property type="entry name" value="PRK06112.1"/>
    <property type="match status" value="1"/>
</dbReference>
<organism evidence="8 9">
    <name type="scientific">Shinella lacus</name>
    <dbReference type="NCBI Taxonomy" id="2654216"/>
    <lineage>
        <taxon>Bacteria</taxon>
        <taxon>Pseudomonadati</taxon>
        <taxon>Pseudomonadota</taxon>
        <taxon>Alphaproteobacteria</taxon>
        <taxon>Hyphomicrobiales</taxon>
        <taxon>Rhizobiaceae</taxon>
        <taxon>Shinella</taxon>
    </lineage>
</organism>
<name>A0ABT1RE93_9HYPH</name>
<comment type="cofactor">
    <cofactor evidence="1">
        <name>thiamine diphosphate</name>
        <dbReference type="ChEBI" id="CHEBI:58937"/>
    </cofactor>
</comment>
<comment type="caution">
    <text evidence="8">The sequence shown here is derived from an EMBL/GenBank/DDBJ whole genome shotgun (WGS) entry which is preliminary data.</text>
</comment>